<dbReference type="InterPro" id="IPR003593">
    <property type="entry name" value="AAA+_ATPase"/>
</dbReference>
<evidence type="ECO:0000256" key="6">
    <source>
        <dbReference type="ARBA" id="ARBA00022741"/>
    </source>
</evidence>
<evidence type="ECO:0000256" key="12">
    <source>
        <dbReference type="ARBA" id="ARBA00041199"/>
    </source>
</evidence>
<evidence type="ECO:0000256" key="3">
    <source>
        <dbReference type="ARBA" id="ARBA00022475"/>
    </source>
</evidence>
<accession>A0ABU3G4Z1</accession>
<dbReference type="InterPro" id="IPR017871">
    <property type="entry name" value="ABC_transporter-like_CS"/>
</dbReference>
<dbReference type="RefSeq" id="WP_311900890.1">
    <property type="nucleotide sequence ID" value="NZ_JAUOES010000035.1"/>
</dbReference>
<comment type="similarity">
    <text evidence="11">Belongs to the ABC transporter superfamily. Macrolide exporter (TC 3.A.1.122) family.</text>
</comment>
<keyword evidence="9 14" id="KW-1133">Transmembrane helix</keyword>
<dbReference type="Pfam" id="PF02687">
    <property type="entry name" value="FtsX"/>
    <property type="match status" value="1"/>
</dbReference>
<evidence type="ECO:0000313" key="16">
    <source>
        <dbReference type="EMBL" id="MDT3282664.1"/>
    </source>
</evidence>
<feature type="domain" description="ABC transporter" evidence="15">
    <location>
        <begin position="6"/>
        <end position="244"/>
    </location>
</feature>
<dbReference type="PANTHER" id="PTHR30572:SF14">
    <property type="entry name" value="MACROLIDE EXPORT ATP-BINDING_PERMEASE PROTEIN MACB"/>
    <property type="match status" value="1"/>
</dbReference>
<evidence type="ECO:0000256" key="13">
    <source>
        <dbReference type="SAM" id="MobiDB-lite"/>
    </source>
</evidence>
<dbReference type="SMART" id="SM00382">
    <property type="entry name" value="AAA"/>
    <property type="match status" value="1"/>
</dbReference>
<feature type="compositionally biased region" description="Low complexity" evidence="13">
    <location>
        <begin position="237"/>
        <end position="257"/>
    </location>
</feature>
<evidence type="ECO:0000256" key="9">
    <source>
        <dbReference type="ARBA" id="ARBA00022989"/>
    </source>
</evidence>
<evidence type="ECO:0000256" key="14">
    <source>
        <dbReference type="SAM" id="Phobius"/>
    </source>
</evidence>
<evidence type="ECO:0000256" key="11">
    <source>
        <dbReference type="ARBA" id="ARBA00038388"/>
    </source>
</evidence>
<dbReference type="InterPro" id="IPR025857">
    <property type="entry name" value="MacB_PCD"/>
</dbReference>
<dbReference type="PROSITE" id="PS50893">
    <property type="entry name" value="ABC_TRANSPORTER_2"/>
    <property type="match status" value="1"/>
</dbReference>
<comment type="subcellular location">
    <subcellularLocation>
        <location evidence="1">Cell inner membrane</location>
        <topology evidence="1">Multi-pass membrane protein</topology>
    </subcellularLocation>
</comment>
<keyword evidence="2" id="KW-0813">Transport</keyword>
<comment type="caution">
    <text evidence="16">The sequence shown here is derived from an EMBL/GenBank/DDBJ whole genome shotgun (WGS) entry which is preliminary data.</text>
</comment>
<evidence type="ECO:0000256" key="4">
    <source>
        <dbReference type="ARBA" id="ARBA00022519"/>
    </source>
</evidence>
<evidence type="ECO:0000259" key="15">
    <source>
        <dbReference type="PROSITE" id="PS50893"/>
    </source>
</evidence>
<evidence type="ECO:0000313" key="17">
    <source>
        <dbReference type="Proteomes" id="UP001249505"/>
    </source>
</evidence>
<organism evidence="16 17">
    <name type="scientific">Shewanella scandinavica</name>
    <dbReference type="NCBI Taxonomy" id="3063538"/>
    <lineage>
        <taxon>Bacteria</taxon>
        <taxon>Pseudomonadati</taxon>
        <taxon>Pseudomonadota</taxon>
        <taxon>Gammaproteobacteria</taxon>
        <taxon>Alteromonadales</taxon>
        <taxon>Shewanellaceae</taxon>
        <taxon>Shewanella</taxon>
    </lineage>
</organism>
<feature type="transmembrane region" description="Helical" evidence="14">
    <location>
        <begin position="641"/>
        <end position="665"/>
    </location>
</feature>
<dbReference type="PANTHER" id="PTHR30572">
    <property type="entry name" value="MEMBRANE COMPONENT OF TRANSPORTER-RELATED"/>
    <property type="match status" value="1"/>
</dbReference>
<feature type="region of interest" description="Disordered" evidence="13">
    <location>
        <begin position="227"/>
        <end position="268"/>
    </location>
</feature>
<evidence type="ECO:0000256" key="10">
    <source>
        <dbReference type="ARBA" id="ARBA00023136"/>
    </source>
</evidence>
<sequence length="682" mass="73054">MTTALLEISGCYRTFQAGEQQLTVLKDVNLSIGRGEMVAIVGASGSGKSTLMNILGCLDKPSKGGYFINGQDTSTMDVDELAQLRREHFGFIFQRYHLLGDLTAIGNVEVPAVYAGKERSVRKDRAEHLLTRLGLGDRLDHKPNQLSGGQQQRVSVARALMNGGDVILADEPTGALDSHSGEEMMQLLQELHSDGHTIIIVTHDMHVAQYADRIIEIKDGVIISDERSQDKQTAKPQSLTSLHSSSQNTTSQNTASQKPNGTVVAKTVAAKDSSRARVASWDRYVEALKMALVAMSTHRLRTFLTMLGIIIGIASVVSVVALGEGSQQAILKSISSMGTNTIDIRPGSGFGDRRSARVRTLTATDANALKNLPYVDSVTPSIGSSATVRFGNKAVSASVNGVGPEFFRVRGYELAQGQFWDDASVATLAQDAVIDDNTRKELFPNSAGANNSAIGQVIFLGDLPVRIIGVTQPKESAFGNSDALNVWVPYTTVSGRMIGKNYLDGITVRLDETVPSNAAEQGIIALLKMRHGTQDFFTINTDTIRQNIEKTTATMTLLISAIAVISLVVGGIGVMNIMLVSVTERTREIGVRMAVGARQSDILRQFLIEAILVCLCGGTLGIALSYLIGVVFAQTGGSFQMIYSTTSIVAAFACSTLIGVLFGFLPARNAAQLDPVDALARE</sequence>
<dbReference type="Proteomes" id="UP001249505">
    <property type="component" value="Unassembled WGS sequence"/>
</dbReference>
<keyword evidence="5 14" id="KW-0812">Transmembrane</keyword>
<dbReference type="InterPro" id="IPR050250">
    <property type="entry name" value="Macrolide_Exporter_MacB"/>
</dbReference>
<feature type="transmembrane region" description="Helical" evidence="14">
    <location>
        <begin position="557"/>
        <end position="582"/>
    </location>
</feature>
<dbReference type="InterPro" id="IPR003439">
    <property type="entry name" value="ABC_transporter-like_ATP-bd"/>
</dbReference>
<evidence type="ECO:0000256" key="5">
    <source>
        <dbReference type="ARBA" id="ARBA00022692"/>
    </source>
</evidence>
<evidence type="ECO:0000256" key="1">
    <source>
        <dbReference type="ARBA" id="ARBA00004429"/>
    </source>
</evidence>
<keyword evidence="3" id="KW-1003">Cell membrane</keyword>
<gene>
    <name evidence="16" type="ORF">Q4Q50_20485</name>
</gene>
<evidence type="ECO:0000256" key="8">
    <source>
        <dbReference type="ARBA" id="ARBA00022967"/>
    </source>
</evidence>
<dbReference type="EMBL" id="JAUOES010000035">
    <property type="protein sequence ID" value="MDT3282664.1"/>
    <property type="molecule type" value="Genomic_DNA"/>
</dbReference>
<feature type="transmembrane region" description="Helical" evidence="14">
    <location>
        <begin position="303"/>
        <end position="323"/>
    </location>
</feature>
<dbReference type="PROSITE" id="PS00211">
    <property type="entry name" value="ABC_TRANSPORTER_1"/>
    <property type="match status" value="1"/>
</dbReference>
<dbReference type="InterPro" id="IPR027417">
    <property type="entry name" value="P-loop_NTPase"/>
</dbReference>
<dbReference type="InterPro" id="IPR017911">
    <property type="entry name" value="MacB-like_ATP-bd"/>
</dbReference>
<evidence type="ECO:0000256" key="2">
    <source>
        <dbReference type="ARBA" id="ARBA00022448"/>
    </source>
</evidence>
<keyword evidence="10 14" id="KW-0472">Membrane</keyword>
<dbReference type="Pfam" id="PF12704">
    <property type="entry name" value="MacB_PCD"/>
    <property type="match status" value="1"/>
</dbReference>
<keyword evidence="4" id="KW-0997">Cell inner membrane</keyword>
<keyword evidence="8" id="KW-1278">Translocase</keyword>
<dbReference type="SUPFAM" id="SSF52540">
    <property type="entry name" value="P-loop containing nucleoside triphosphate hydrolases"/>
    <property type="match status" value="1"/>
</dbReference>
<dbReference type="InterPro" id="IPR003838">
    <property type="entry name" value="ABC3_permease_C"/>
</dbReference>
<keyword evidence="6" id="KW-0547">Nucleotide-binding</keyword>
<feature type="transmembrane region" description="Helical" evidence="14">
    <location>
        <begin position="606"/>
        <end position="629"/>
    </location>
</feature>
<protein>
    <recommendedName>
        <fullName evidence="12">Pyoverdine export ATP-binding/permease protein PvdT</fullName>
    </recommendedName>
</protein>
<dbReference type="Pfam" id="PF00005">
    <property type="entry name" value="ABC_tran"/>
    <property type="match status" value="1"/>
</dbReference>
<dbReference type="CDD" id="cd03255">
    <property type="entry name" value="ABC_MJ0796_LolCDE_FtsE"/>
    <property type="match status" value="1"/>
</dbReference>
<keyword evidence="17" id="KW-1185">Reference proteome</keyword>
<keyword evidence="7" id="KW-0067">ATP-binding</keyword>
<evidence type="ECO:0000256" key="7">
    <source>
        <dbReference type="ARBA" id="ARBA00022840"/>
    </source>
</evidence>
<name>A0ABU3G4Z1_9GAMM</name>
<proteinExistence type="inferred from homology"/>
<reference evidence="16 17" key="1">
    <citation type="submission" date="2023-07" db="EMBL/GenBank/DDBJ databases">
        <title>Novel Shewanella species isolated from Baltic Sea sediments.</title>
        <authorList>
            <person name="Martin-Rodriguez A.J."/>
        </authorList>
    </citation>
    <scope>NUCLEOTIDE SEQUENCE [LARGE SCALE GENOMIC DNA]</scope>
    <source>
        <strain evidence="16 17">SP2S1-2</strain>
    </source>
</reference>
<dbReference type="Gene3D" id="3.40.50.300">
    <property type="entry name" value="P-loop containing nucleotide triphosphate hydrolases"/>
    <property type="match status" value="1"/>
</dbReference>